<dbReference type="SUPFAM" id="SSF57997">
    <property type="entry name" value="Tropomyosin"/>
    <property type="match status" value="1"/>
</dbReference>
<accession>A0AAU9JZR9</accession>
<reference evidence="2" key="1">
    <citation type="submission" date="2021-09" db="EMBL/GenBank/DDBJ databases">
        <authorList>
            <consortium name="AG Swart"/>
            <person name="Singh M."/>
            <person name="Singh A."/>
            <person name="Seah K."/>
            <person name="Emmerich C."/>
        </authorList>
    </citation>
    <scope>NUCLEOTIDE SEQUENCE</scope>
    <source>
        <strain evidence="2">ATCC30299</strain>
    </source>
</reference>
<organism evidence="2 3">
    <name type="scientific">Blepharisma stoltei</name>
    <dbReference type="NCBI Taxonomy" id="1481888"/>
    <lineage>
        <taxon>Eukaryota</taxon>
        <taxon>Sar</taxon>
        <taxon>Alveolata</taxon>
        <taxon>Ciliophora</taxon>
        <taxon>Postciliodesmatophora</taxon>
        <taxon>Heterotrichea</taxon>
        <taxon>Heterotrichida</taxon>
        <taxon>Blepharismidae</taxon>
        <taxon>Blepharisma</taxon>
    </lineage>
</organism>
<proteinExistence type="predicted"/>
<dbReference type="AlphaFoldDB" id="A0AAU9JZR9"/>
<name>A0AAU9JZR9_9CILI</name>
<gene>
    <name evidence="2" type="ORF">BSTOLATCC_MIC53558</name>
</gene>
<keyword evidence="3" id="KW-1185">Reference proteome</keyword>
<evidence type="ECO:0000313" key="2">
    <source>
        <dbReference type="EMBL" id="CAG9331490.1"/>
    </source>
</evidence>
<dbReference type="EMBL" id="CAJZBQ010000053">
    <property type="protein sequence ID" value="CAG9331490.1"/>
    <property type="molecule type" value="Genomic_DNA"/>
</dbReference>
<evidence type="ECO:0000313" key="3">
    <source>
        <dbReference type="Proteomes" id="UP001162131"/>
    </source>
</evidence>
<keyword evidence="1" id="KW-0175">Coiled coil</keyword>
<protein>
    <submittedName>
        <fullName evidence="2">Uncharacterized protein</fullName>
    </submittedName>
</protein>
<evidence type="ECO:0000256" key="1">
    <source>
        <dbReference type="SAM" id="Coils"/>
    </source>
</evidence>
<dbReference type="Proteomes" id="UP001162131">
    <property type="component" value="Unassembled WGS sequence"/>
</dbReference>
<feature type="coiled-coil region" evidence="1">
    <location>
        <begin position="7"/>
        <end position="91"/>
    </location>
</feature>
<dbReference type="Gene3D" id="1.20.5.170">
    <property type="match status" value="1"/>
</dbReference>
<sequence length="310" mass="35783">MKHLLQIKEQNWNAIGEKSRIKELEEELRQVHEALDRAQQEKEEDTETELKDTKAKLRVITTKFANVRKERDSLKKENRSLQNEILELQSNMRQMVPGYHNISASFPMLNEITDICSKFYKCDCQDMFFETLGPELSMEGVVYFFRTAFSRINDLVKAYFAPAEDSLRRVIGIETLEGPIMNVLRKSYQVTWKQIYQQCVSAISIQKIVEDINRVLRLGDNSKSANAQIYGFIQNLSELLFTFYINDPPVKCGWEQVGQEVEFSSLLHDALDGFIRPGDKCIVVIPPAFKATGEILVRSGVLHVDYEMNI</sequence>
<comment type="caution">
    <text evidence="2">The sequence shown here is derived from an EMBL/GenBank/DDBJ whole genome shotgun (WGS) entry which is preliminary data.</text>
</comment>